<keyword evidence="4" id="KW-0804">Transcription</keyword>
<proteinExistence type="inferred from homology"/>
<comment type="similarity">
    <text evidence="1">Belongs to the LysR transcriptional regulatory family.</text>
</comment>
<dbReference type="Pfam" id="PF03466">
    <property type="entry name" value="LysR_substrate"/>
    <property type="match status" value="1"/>
</dbReference>
<dbReference type="SUPFAM" id="SSF53850">
    <property type="entry name" value="Periplasmic binding protein-like II"/>
    <property type="match status" value="1"/>
</dbReference>
<dbReference type="Proteomes" id="UP000193391">
    <property type="component" value="Unassembled WGS sequence"/>
</dbReference>
<evidence type="ECO:0000313" key="6">
    <source>
        <dbReference type="EMBL" id="OSQ39480.1"/>
    </source>
</evidence>
<keyword evidence="3" id="KW-0238">DNA-binding</keyword>
<dbReference type="PANTHER" id="PTHR30537:SF10">
    <property type="entry name" value="TRANSCRIPTIONAL REGULATOR-RELATED"/>
    <property type="match status" value="1"/>
</dbReference>
<dbReference type="Gene3D" id="1.10.10.10">
    <property type="entry name" value="Winged helix-like DNA-binding domain superfamily/Winged helix DNA-binding domain"/>
    <property type="match status" value="1"/>
</dbReference>
<dbReference type="AlphaFoldDB" id="A0A1Y2L1W8"/>
<dbReference type="Pfam" id="PF00126">
    <property type="entry name" value="HTH_1"/>
    <property type="match status" value="1"/>
</dbReference>
<comment type="caution">
    <text evidence="6">The sequence shown here is derived from an EMBL/GenBank/DDBJ whole genome shotgun (WGS) entry which is preliminary data.</text>
</comment>
<dbReference type="PROSITE" id="PS50931">
    <property type="entry name" value="HTH_LYSR"/>
    <property type="match status" value="1"/>
</dbReference>
<dbReference type="InterPro" id="IPR036388">
    <property type="entry name" value="WH-like_DNA-bd_sf"/>
</dbReference>
<dbReference type="PRINTS" id="PR00039">
    <property type="entry name" value="HTHLYSR"/>
</dbReference>
<evidence type="ECO:0000259" key="5">
    <source>
        <dbReference type="PROSITE" id="PS50931"/>
    </source>
</evidence>
<reference evidence="6 7" key="1">
    <citation type="submission" date="2014-03" db="EMBL/GenBank/DDBJ databases">
        <title>The draft genome sequence of Thalassospira mesophila JCM 18969.</title>
        <authorList>
            <person name="Lai Q."/>
            <person name="Shao Z."/>
        </authorList>
    </citation>
    <scope>NUCLEOTIDE SEQUENCE [LARGE SCALE GENOMIC DNA]</scope>
    <source>
        <strain evidence="6 7">JCM 18969</strain>
    </source>
</reference>
<dbReference type="STRING" id="1293891.TMES_05430"/>
<dbReference type="GO" id="GO:0006351">
    <property type="term" value="P:DNA-templated transcription"/>
    <property type="evidence" value="ECO:0007669"/>
    <property type="project" value="TreeGrafter"/>
</dbReference>
<evidence type="ECO:0000256" key="2">
    <source>
        <dbReference type="ARBA" id="ARBA00023015"/>
    </source>
</evidence>
<evidence type="ECO:0000256" key="1">
    <source>
        <dbReference type="ARBA" id="ARBA00009437"/>
    </source>
</evidence>
<dbReference type="InterPro" id="IPR058163">
    <property type="entry name" value="LysR-type_TF_proteobact-type"/>
</dbReference>
<evidence type="ECO:0000256" key="3">
    <source>
        <dbReference type="ARBA" id="ARBA00023125"/>
    </source>
</evidence>
<gene>
    <name evidence="6" type="ORF">TMES_05430</name>
</gene>
<evidence type="ECO:0000256" key="4">
    <source>
        <dbReference type="ARBA" id="ARBA00023163"/>
    </source>
</evidence>
<name>A0A1Y2L1W8_9PROT</name>
<dbReference type="FunFam" id="1.10.10.10:FF:000001">
    <property type="entry name" value="LysR family transcriptional regulator"/>
    <property type="match status" value="1"/>
</dbReference>
<sequence length="309" mass="34371">MKQYLAEMHSFAAVVEQGGFTAAAKVLNVSKGLISQQVTRLEEALGTQLLFRSTRKLELTETGAAFLVYCQRLGENAEAGFDAVESLRKSPTGIVRITVPVSFGEIFLNDIITTFQNLHPDIVIELELENRYRDLKSDPVDMAIRAGLTSDPDQVAIPLGQLSELVCASPAYWQANPPLITPAELIHHNCINNFHYCKDNRWLFFGADGPQSIVVSGKLRLNHYPLIRNAVCNGLGVARLPRYIAMAELAAGRLETRLDAYKSPRSPISLVYPYQGAMPLKNRLFIDFIRTWFHARPDLLETSEGAGLK</sequence>
<dbReference type="InterPro" id="IPR036390">
    <property type="entry name" value="WH_DNA-bd_sf"/>
</dbReference>
<dbReference type="OrthoDB" id="9786526at2"/>
<organism evidence="6 7">
    <name type="scientific">Thalassospira mesophila</name>
    <dbReference type="NCBI Taxonomy" id="1293891"/>
    <lineage>
        <taxon>Bacteria</taxon>
        <taxon>Pseudomonadati</taxon>
        <taxon>Pseudomonadota</taxon>
        <taxon>Alphaproteobacteria</taxon>
        <taxon>Rhodospirillales</taxon>
        <taxon>Thalassospiraceae</taxon>
        <taxon>Thalassospira</taxon>
    </lineage>
</organism>
<accession>A0A1Y2L1W8</accession>
<feature type="domain" description="HTH lysR-type" evidence="5">
    <location>
        <begin position="1"/>
        <end position="60"/>
    </location>
</feature>
<dbReference type="RefSeq" id="WP_085580293.1">
    <property type="nucleotide sequence ID" value="NZ_JFKA01000002.1"/>
</dbReference>
<protein>
    <recommendedName>
        <fullName evidence="5">HTH lysR-type domain-containing protein</fullName>
    </recommendedName>
</protein>
<dbReference type="PANTHER" id="PTHR30537">
    <property type="entry name" value="HTH-TYPE TRANSCRIPTIONAL REGULATOR"/>
    <property type="match status" value="1"/>
</dbReference>
<dbReference type="InterPro" id="IPR005119">
    <property type="entry name" value="LysR_subst-bd"/>
</dbReference>
<keyword evidence="2" id="KW-0805">Transcription regulation</keyword>
<dbReference type="GO" id="GO:0003700">
    <property type="term" value="F:DNA-binding transcription factor activity"/>
    <property type="evidence" value="ECO:0007669"/>
    <property type="project" value="InterPro"/>
</dbReference>
<dbReference type="Gene3D" id="3.40.190.290">
    <property type="match status" value="1"/>
</dbReference>
<dbReference type="InterPro" id="IPR000847">
    <property type="entry name" value="LysR_HTH_N"/>
</dbReference>
<dbReference type="CDD" id="cd08422">
    <property type="entry name" value="PBP2_CrgA_like"/>
    <property type="match status" value="1"/>
</dbReference>
<dbReference type="EMBL" id="JFKA01000002">
    <property type="protein sequence ID" value="OSQ39480.1"/>
    <property type="molecule type" value="Genomic_DNA"/>
</dbReference>
<evidence type="ECO:0000313" key="7">
    <source>
        <dbReference type="Proteomes" id="UP000193391"/>
    </source>
</evidence>
<dbReference type="SUPFAM" id="SSF46785">
    <property type="entry name" value="Winged helix' DNA-binding domain"/>
    <property type="match status" value="1"/>
</dbReference>
<keyword evidence="7" id="KW-1185">Reference proteome</keyword>
<dbReference type="GO" id="GO:0043565">
    <property type="term" value="F:sequence-specific DNA binding"/>
    <property type="evidence" value="ECO:0007669"/>
    <property type="project" value="TreeGrafter"/>
</dbReference>